<dbReference type="SUPFAM" id="SSF52743">
    <property type="entry name" value="Subtilisin-like"/>
    <property type="match status" value="1"/>
</dbReference>
<dbReference type="PROSITE" id="PS00138">
    <property type="entry name" value="SUBTILASE_SER"/>
    <property type="match status" value="1"/>
</dbReference>
<protein>
    <submittedName>
        <fullName evidence="8">Subtilisin family serine protease</fullName>
    </submittedName>
</protein>
<evidence type="ECO:0000256" key="5">
    <source>
        <dbReference type="PROSITE-ProRule" id="PRU01240"/>
    </source>
</evidence>
<feature type="domain" description="Peptidase S8/S53" evidence="6">
    <location>
        <begin position="222"/>
        <end position="462"/>
    </location>
</feature>
<dbReference type="InterPro" id="IPR054399">
    <property type="entry name" value="Fervidolysin-like_N_prodom"/>
</dbReference>
<evidence type="ECO:0000256" key="2">
    <source>
        <dbReference type="ARBA" id="ARBA00022670"/>
    </source>
</evidence>
<dbReference type="InterPro" id="IPR023828">
    <property type="entry name" value="Peptidase_S8_Ser-AS"/>
</dbReference>
<keyword evidence="2 5" id="KW-0645">Protease</keyword>
<dbReference type="EMBL" id="JAUSUZ010000001">
    <property type="protein sequence ID" value="MDQ0363488.1"/>
    <property type="molecule type" value="Genomic_DNA"/>
</dbReference>
<dbReference type="PROSITE" id="PS51892">
    <property type="entry name" value="SUBTILASE"/>
    <property type="match status" value="1"/>
</dbReference>
<dbReference type="InterPro" id="IPR000209">
    <property type="entry name" value="Peptidase_S8/S53_dom"/>
</dbReference>
<dbReference type="AlphaFoldDB" id="A0AAE3VT93"/>
<dbReference type="GO" id="GO:0004252">
    <property type="term" value="F:serine-type endopeptidase activity"/>
    <property type="evidence" value="ECO:0007669"/>
    <property type="project" value="UniProtKB-UniRule"/>
</dbReference>
<dbReference type="InterPro" id="IPR036852">
    <property type="entry name" value="Peptidase_S8/S53_dom_sf"/>
</dbReference>
<keyword evidence="3 5" id="KW-0378">Hydrolase</keyword>
<dbReference type="Pfam" id="PF22148">
    <property type="entry name" value="Fervidolysin_NPro-like"/>
    <property type="match status" value="1"/>
</dbReference>
<dbReference type="InterPro" id="IPR015500">
    <property type="entry name" value="Peptidase_S8_subtilisin-rel"/>
</dbReference>
<evidence type="ECO:0000313" key="8">
    <source>
        <dbReference type="EMBL" id="MDQ0363488.1"/>
    </source>
</evidence>
<sequence length="502" mass="52484">MMTDHRDDQDFWYPDKLTGRRVRLRAKPGEAVVTVNRGDGPDRLVGNPAVRSLSRGANTRRGFAAVHVAPGLAAADLTGADGITDSIPVLVDEDGLDRYFLPGELTVQFRDGISDAAAEEVIAGLGSRIVVRQRTRGYYTLRVPDGQELFATIRAFADRPEVAFAEPSEAGFDDALHIPADADFGLLWGMRNTGQTVNGVAGTSGIDIGATVAWDVLRGDPDVIVTVIDTGADLDHPDLAANVLARGAEDWDFADAADPSPDDTDVHGTHVAGTAAGVEDAGGVVGVAPRCRIMPLRIDLTAGMNQNRADAINYVVAQAGAFPDRRYVINCSWRTSGDHAGVRTAIQNAAGSNVVVVFAAGNANANTDVTPQYPGVYPEVISVAALDQDGARATFSNFGSTVDVAAPGVNIWSSMPDDTHGFLDGTSMAAPHVAGLAALVWSAVPELSSDEVRTVVEDTCDSVDALNPGFAGQLGRGRINAGRAVGLAQIMAAYAGSLPAMT</sequence>
<dbReference type="InterPro" id="IPR050131">
    <property type="entry name" value="Peptidase_S8_subtilisin-like"/>
</dbReference>
<feature type="active site" description="Charge relay system" evidence="5">
    <location>
        <position position="267"/>
    </location>
</feature>
<dbReference type="PANTHER" id="PTHR43806">
    <property type="entry name" value="PEPTIDASE S8"/>
    <property type="match status" value="1"/>
</dbReference>
<dbReference type="Proteomes" id="UP001240236">
    <property type="component" value="Unassembled WGS sequence"/>
</dbReference>
<feature type="active site" description="Charge relay system" evidence="5">
    <location>
        <position position="229"/>
    </location>
</feature>
<comment type="similarity">
    <text evidence="1 5">Belongs to the peptidase S8 family.</text>
</comment>
<dbReference type="PANTHER" id="PTHR43806:SF11">
    <property type="entry name" value="CEREVISIN-RELATED"/>
    <property type="match status" value="1"/>
</dbReference>
<dbReference type="Pfam" id="PF00082">
    <property type="entry name" value="Peptidase_S8"/>
    <property type="match status" value="1"/>
</dbReference>
<gene>
    <name evidence="8" type="ORF">J2S42_000157</name>
</gene>
<proteinExistence type="inferred from homology"/>
<dbReference type="GO" id="GO:0006508">
    <property type="term" value="P:proteolysis"/>
    <property type="evidence" value="ECO:0007669"/>
    <property type="project" value="UniProtKB-KW"/>
</dbReference>
<evidence type="ECO:0000256" key="4">
    <source>
        <dbReference type="ARBA" id="ARBA00022825"/>
    </source>
</evidence>
<evidence type="ECO:0000256" key="1">
    <source>
        <dbReference type="ARBA" id="ARBA00011073"/>
    </source>
</evidence>
<evidence type="ECO:0000256" key="3">
    <source>
        <dbReference type="ARBA" id="ARBA00022801"/>
    </source>
</evidence>
<dbReference type="PROSITE" id="PS00137">
    <property type="entry name" value="SUBTILASE_HIS"/>
    <property type="match status" value="1"/>
</dbReference>
<name>A0AAE3VT93_9ACTN</name>
<reference evidence="8 9" key="1">
    <citation type="submission" date="2023-07" db="EMBL/GenBank/DDBJ databases">
        <title>Sequencing the genomes of 1000 actinobacteria strains.</title>
        <authorList>
            <person name="Klenk H.-P."/>
        </authorList>
    </citation>
    <scope>NUCLEOTIDE SEQUENCE [LARGE SCALE GENOMIC DNA]</scope>
    <source>
        <strain evidence="8 9">DSM 44709</strain>
    </source>
</reference>
<comment type="caution">
    <text evidence="8">The sequence shown here is derived from an EMBL/GenBank/DDBJ whole genome shotgun (WGS) entry which is preliminary data.</text>
</comment>
<dbReference type="PRINTS" id="PR00723">
    <property type="entry name" value="SUBTILISIN"/>
</dbReference>
<evidence type="ECO:0000259" key="7">
    <source>
        <dbReference type="Pfam" id="PF22148"/>
    </source>
</evidence>
<feature type="domain" description="Fervidolysin-like N-terminal prodomain" evidence="7">
    <location>
        <begin position="100"/>
        <end position="168"/>
    </location>
</feature>
<feature type="active site" description="Charge relay system" evidence="5">
    <location>
        <position position="427"/>
    </location>
</feature>
<evidence type="ECO:0000313" key="9">
    <source>
        <dbReference type="Proteomes" id="UP001240236"/>
    </source>
</evidence>
<organism evidence="8 9">
    <name type="scientific">Catenuloplanes indicus</name>
    <dbReference type="NCBI Taxonomy" id="137267"/>
    <lineage>
        <taxon>Bacteria</taxon>
        <taxon>Bacillati</taxon>
        <taxon>Actinomycetota</taxon>
        <taxon>Actinomycetes</taxon>
        <taxon>Micromonosporales</taxon>
        <taxon>Micromonosporaceae</taxon>
        <taxon>Catenuloplanes</taxon>
    </lineage>
</organism>
<evidence type="ECO:0000259" key="6">
    <source>
        <dbReference type="Pfam" id="PF00082"/>
    </source>
</evidence>
<dbReference type="InterPro" id="IPR022398">
    <property type="entry name" value="Peptidase_S8_His-AS"/>
</dbReference>
<keyword evidence="4 5" id="KW-0720">Serine protease</keyword>
<keyword evidence="9" id="KW-1185">Reference proteome</keyword>
<dbReference type="RefSeq" id="WP_307234158.1">
    <property type="nucleotide sequence ID" value="NZ_JAUSUZ010000001.1"/>
</dbReference>
<accession>A0AAE3VT93</accession>
<dbReference type="Gene3D" id="3.40.50.200">
    <property type="entry name" value="Peptidase S8/S53 domain"/>
    <property type="match status" value="1"/>
</dbReference>